<dbReference type="PROSITE" id="PS50041">
    <property type="entry name" value="C_TYPE_LECTIN_2"/>
    <property type="match status" value="1"/>
</dbReference>
<sequence>MRFAGLETFVEIRKGEIVNFTQWDEGEPNNRNWNENCIEIDNGEWNDLNCFAIINGICVKYINQLVFTNGVLI</sequence>
<organism evidence="2 3">
    <name type="scientific">Leptotrombidium deliense</name>
    <dbReference type="NCBI Taxonomy" id="299467"/>
    <lineage>
        <taxon>Eukaryota</taxon>
        <taxon>Metazoa</taxon>
        <taxon>Ecdysozoa</taxon>
        <taxon>Arthropoda</taxon>
        <taxon>Chelicerata</taxon>
        <taxon>Arachnida</taxon>
        <taxon>Acari</taxon>
        <taxon>Acariformes</taxon>
        <taxon>Trombidiformes</taxon>
        <taxon>Prostigmata</taxon>
        <taxon>Anystina</taxon>
        <taxon>Parasitengona</taxon>
        <taxon>Trombiculoidea</taxon>
        <taxon>Trombiculidae</taxon>
        <taxon>Leptotrombidium</taxon>
    </lineage>
</organism>
<comment type="caution">
    <text evidence="2">The sequence shown here is derived from an EMBL/GenBank/DDBJ whole genome shotgun (WGS) entry which is preliminary data.</text>
</comment>
<dbReference type="AlphaFoldDB" id="A0A443S4Z9"/>
<accession>A0A443S4Z9</accession>
<dbReference type="EMBL" id="NCKV01008405">
    <property type="protein sequence ID" value="RWS22583.1"/>
    <property type="molecule type" value="Genomic_DNA"/>
</dbReference>
<dbReference type="SUPFAM" id="SSF56436">
    <property type="entry name" value="C-type lectin-like"/>
    <property type="match status" value="1"/>
</dbReference>
<dbReference type="InterPro" id="IPR001304">
    <property type="entry name" value="C-type_lectin-like"/>
</dbReference>
<dbReference type="Pfam" id="PF00059">
    <property type="entry name" value="Lectin_C"/>
    <property type="match status" value="1"/>
</dbReference>
<protein>
    <recommendedName>
        <fullName evidence="1">C-type lectin domain-containing protein</fullName>
    </recommendedName>
</protein>
<evidence type="ECO:0000313" key="3">
    <source>
        <dbReference type="Proteomes" id="UP000288716"/>
    </source>
</evidence>
<evidence type="ECO:0000259" key="1">
    <source>
        <dbReference type="PROSITE" id="PS50041"/>
    </source>
</evidence>
<keyword evidence="3" id="KW-1185">Reference proteome</keyword>
<reference evidence="2 3" key="1">
    <citation type="journal article" date="2018" name="Gigascience">
        <title>Genomes of trombidid mites reveal novel predicted allergens and laterally-transferred genes associated with secondary metabolism.</title>
        <authorList>
            <person name="Dong X."/>
            <person name="Chaisiri K."/>
            <person name="Xia D."/>
            <person name="Armstrong S.D."/>
            <person name="Fang Y."/>
            <person name="Donnelly M.J."/>
            <person name="Kadowaki T."/>
            <person name="McGarry J.W."/>
            <person name="Darby A.C."/>
            <person name="Makepeace B.L."/>
        </authorList>
    </citation>
    <scope>NUCLEOTIDE SEQUENCE [LARGE SCALE GENOMIC DNA]</scope>
    <source>
        <strain evidence="2">UoL-UT</strain>
    </source>
</reference>
<dbReference type="Gene3D" id="3.10.100.10">
    <property type="entry name" value="Mannose-Binding Protein A, subunit A"/>
    <property type="match status" value="1"/>
</dbReference>
<dbReference type="InterPro" id="IPR016186">
    <property type="entry name" value="C-type_lectin-like/link_sf"/>
</dbReference>
<feature type="domain" description="C-type lectin" evidence="1">
    <location>
        <begin position="15"/>
        <end position="59"/>
    </location>
</feature>
<gene>
    <name evidence="2" type="ORF">B4U80_14017</name>
</gene>
<evidence type="ECO:0000313" key="2">
    <source>
        <dbReference type="EMBL" id="RWS22583.1"/>
    </source>
</evidence>
<dbReference type="InterPro" id="IPR016187">
    <property type="entry name" value="CTDL_fold"/>
</dbReference>
<name>A0A443S4Z9_9ACAR</name>
<dbReference type="OrthoDB" id="7357196at2759"/>
<dbReference type="Proteomes" id="UP000288716">
    <property type="component" value="Unassembled WGS sequence"/>
</dbReference>
<proteinExistence type="predicted"/>
<dbReference type="VEuPathDB" id="VectorBase:LDEU009457"/>